<dbReference type="PANTHER" id="PTHR35807:SF2">
    <property type="entry name" value="TRANSCRIPTIONAL ACTIVATOR DOMAIN"/>
    <property type="match status" value="1"/>
</dbReference>
<dbReference type="Gene3D" id="1.10.10.10">
    <property type="entry name" value="Winged helix-like DNA-binding domain superfamily/Winged helix DNA-binding domain"/>
    <property type="match status" value="1"/>
</dbReference>
<comment type="caution">
    <text evidence="3">The sequence shown here is derived from an EMBL/GenBank/DDBJ whole genome shotgun (WGS) entry which is preliminary data.</text>
</comment>
<dbReference type="AlphaFoldDB" id="A0A4Q7ZKS5"/>
<keyword evidence="4" id="KW-1185">Reference proteome</keyword>
<evidence type="ECO:0000256" key="1">
    <source>
        <dbReference type="PROSITE-ProRule" id="PRU00339"/>
    </source>
</evidence>
<name>A0A4Q7ZKS5_9ACTN</name>
<dbReference type="InterPro" id="IPR019734">
    <property type="entry name" value="TPR_rpt"/>
</dbReference>
<dbReference type="GO" id="GO:0003677">
    <property type="term" value="F:DNA binding"/>
    <property type="evidence" value="ECO:0007669"/>
    <property type="project" value="InterPro"/>
</dbReference>
<dbReference type="PANTHER" id="PTHR35807">
    <property type="entry name" value="TRANSCRIPTIONAL REGULATOR REDD-RELATED"/>
    <property type="match status" value="1"/>
</dbReference>
<dbReference type="InterPro" id="IPR051677">
    <property type="entry name" value="AfsR-DnrI-RedD_regulator"/>
</dbReference>
<dbReference type="InterPro" id="IPR016032">
    <property type="entry name" value="Sig_transdc_resp-reg_C-effctor"/>
</dbReference>
<dbReference type="SMART" id="SM01043">
    <property type="entry name" value="BTAD"/>
    <property type="match status" value="1"/>
</dbReference>
<evidence type="ECO:0000313" key="3">
    <source>
        <dbReference type="EMBL" id="RZU50789.1"/>
    </source>
</evidence>
<reference evidence="3 4" key="1">
    <citation type="submission" date="2019-02" db="EMBL/GenBank/DDBJ databases">
        <title>Sequencing the genomes of 1000 actinobacteria strains.</title>
        <authorList>
            <person name="Klenk H.-P."/>
        </authorList>
    </citation>
    <scope>NUCLEOTIDE SEQUENCE [LARGE SCALE GENOMIC DNA]</scope>
    <source>
        <strain evidence="3 4">DSM 45162</strain>
    </source>
</reference>
<keyword evidence="1" id="KW-0802">TPR repeat</keyword>
<dbReference type="SUPFAM" id="SSF48452">
    <property type="entry name" value="TPR-like"/>
    <property type="match status" value="1"/>
</dbReference>
<dbReference type="PROSITE" id="PS50005">
    <property type="entry name" value="TPR"/>
    <property type="match status" value="1"/>
</dbReference>
<dbReference type="Gene3D" id="1.25.40.10">
    <property type="entry name" value="Tetratricopeptide repeat domain"/>
    <property type="match status" value="2"/>
</dbReference>
<proteinExistence type="predicted"/>
<dbReference type="EMBL" id="SHKY01000001">
    <property type="protein sequence ID" value="RZU50789.1"/>
    <property type="molecule type" value="Genomic_DNA"/>
</dbReference>
<accession>A0A4Q7ZKS5</accession>
<feature type="repeat" description="TPR" evidence="1">
    <location>
        <begin position="668"/>
        <end position="701"/>
    </location>
</feature>
<gene>
    <name evidence="3" type="ORF">EV385_2573</name>
</gene>
<dbReference type="Proteomes" id="UP000292564">
    <property type="component" value="Unassembled WGS sequence"/>
</dbReference>
<dbReference type="GO" id="GO:0006355">
    <property type="term" value="P:regulation of DNA-templated transcription"/>
    <property type="evidence" value="ECO:0007669"/>
    <property type="project" value="InterPro"/>
</dbReference>
<feature type="domain" description="Bacterial transcriptional activator" evidence="2">
    <location>
        <begin position="601"/>
        <end position="749"/>
    </location>
</feature>
<dbReference type="SUPFAM" id="SSF46894">
    <property type="entry name" value="C-terminal effector domain of the bipartite response regulators"/>
    <property type="match status" value="1"/>
</dbReference>
<evidence type="ECO:0000313" key="4">
    <source>
        <dbReference type="Proteomes" id="UP000292564"/>
    </source>
</evidence>
<dbReference type="InterPro" id="IPR005158">
    <property type="entry name" value="BTAD"/>
</dbReference>
<protein>
    <submittedName>
        <fullName evidence="3">Transcriptional activator</fullName>
    </submittedName>
</protein>
<dbReference type="InterPro" id="IPR011990">
    <property type="entry name" value="TPR-like_helical_dom_sf"/>
</dbReference>
<dbReference type="Pfam" id="PF03704">
    <property type="entry name" value="BTAD"/>
    <property type="match status" value="1"/>
</dbReference>
<evidence type="ECO:0000259" key="2">
    <source>
        <dbReference type="SMART" id="SM01043"/>
    </source>
</evidence>
<organism evidence="3 4">
    <name type="scientific">Krasilnikovia cinnamomea</name>
    <dbReference type="NCBI Taxonomy" id="349313"/>
    <lineage>
        <taxon>Bacteria</taxon>
        <taxon>Bacillati</taxon>
        <taxon>Actinomycetota</taxon>
        <taxon>Actinomycetes</taxon>
        <taxon>Micromonosporales</taxon>
        <taxon>Micromonosporaceae</taxon>
        <taxon>Krasilnikovia</taxon>
    </lineage>
</organism>
<dbReference type="InterPro" id="IPR036388">
    <property type="entry name" value="WH-like_DNA-bd_sf"/>
</dbReference>
<sequence length="749" mass="77465">MSRCIAGPGRRPRWRRAVILEAMPEAAPATCTPVTCVDVPVARSLVNRGRVDATAGQAGAGDSAPDAATVRDCAAAGDWEGAAEAAARVAAHSQPLTPAEAWPTVMVLYLQGELAAAESVLARTSVDGAAAEHADADQALLAAWEASVAWARAGADDCRAAVTRALALARAADDPRALAAAHIVHALLAAAQDDRRANDRHYALALAAAERSRDRTLQLRVRVNRASQRLEEGDLNGARLELDAAGAVLARPGPAPHPAMAGLARHNQADLDLRAGRLPAARDGFRAAAALLQRAGTATVAFPLTGLGETHELRGDLQQARAAYEEAVLVADAGGIAAALGPALCGLARVFAAIGDGAAGPVAARAVAVADGLTRAQAYAAAGWAAAGTDPAIARAHADTAITLARAGRNPAALAEALELAAVTARDGATESLLADAARVYADLDDPIGAARVALARARAGLGRTPAADQVLTEHRLHALGVDPFAGTRSLAGAATGEPVSVRMLGSFAVLRSGEEVPAGVWQSRKARDLLKLIVARRGRPSTREALGEGLWPGADNVANRLSIALSVLRNVLDPERMVAPGHYVIASPAGVAYDPRTLRVDVDVFLQLAEAGVAAAKATASGPGAADREARLLLDAAAEAYTGDVLDDEPDLAVAEALREQARAAFLTVMRTLGAVCARAGDTDDAVRAWLRVLERDPYEEDTALRLVETLIAAGRHGEAARHHRLYAQRMRELGVAPRAPRGTGELR</sequence>